<dbReference type="CDD" id="cd09757">
    <property type="entry name" value="Cas8c_I-C"/>
    <property type="match status" value="1"/>
</dbReference>
<gene>
    <name evidence="1" type="ORF">GF1_28760</name>
</gene>
<dbReference type="AlphaFoldDB" id="A0A915U412"/>
<dbReference type="EMBL" id="AP024233">
    <property type="protein sequence ID" value="BCO10500.1"/>
    <property type="molecule type" value="Genomic_DNA"/>
</dbReference>
<dbReference type="RefSeq" id="WP_267927229.1">
    <property type="nucleotide sequence ID" value="NZ_AP024233.1"/>
</dbReference>
<dbReference type="Pfam" id="PF09709">
    <property type="entry name" value="Cas_Csd1"/>
    <property type="match status" value="1"/>
</dbReference>
<dbReference type="InterPro" id="IPR010144">
    <property type="entry name" value="CRISPR-assoc_prot_Csd1-typ"/>
</dbReference>
<dbReference type="Proteomes" id="UP001063350">
    <property type="component" value="Chromosome"/>
</dbReference>
<reference evidence="1" key="1">
    <citation type="submission" date="2020-12" db="EMBL/GenBank/DDBJ databases">
        <title>Desulfobium dissulfuricans gen. nov., sp. nov., a novel mesophilic, sulfate-reducing bacterium isolated from a deep-sea hydrothermal vent.</title>
        <authorList>
            <person name="Hashimoto Y."/>
            <person name="Tame A."/>
            <person name="Sawayama S."/>
            <person name="Miyazaki J."/>
            <person name="Takai K."/>
            <person name="Nakagawa S."/>
        </authorList>
    </citation>
    <scope>NUCLEOTIDE SEQUENCE</scope>
    <source>
        <strain evidence="1">GF1</strain>
    </source>
</reference>
<proteinExistence type="predicted"/>
<organism evidence="1 2">
    <name type="scientific">Desulfolithobacter dissulfuricans</name>
    <dbReference type="NCBI Taxonomy" id="2795293"/>
    <lineage>
        <taxon>Bacteria</taxon>
        <taxon>Pseudomonadati</taxon>
        <taxon>Thermodesulfobacteriota</taxon>
        <taxon>Desulfobulbia</taxon>
        <taxon>Desulfobulbales</taxon>
        <taxon>Desulfobulbaceae</taxon>
        <taxon>Desulfolithobacter</taxon>
    </lineage>
</organism>
<dbReference type="NCBIfam" id="TIGR01863">
    <property type="entry name" value="cas_Csd1"/>
    <property type="match status" value="1"/>
</dbReference>
<sequence>MILKALAEYYERLLNDPDSGVAPPGFERKPIPYLIVLDKDGRFINIRDTRTGEGKKKTARDFIVPQGEKKTSGVKANLLWDTPQYVFGIPKSDKEKDRKRAADSQEQFLKRIADTFPNDIDDEGISAVRKFLQAKDFTPVFGHELWPEILETKANITFMLEGDTCLVPQRPQVMKHLGEIEDKGETGQPCSITGKADIPAELHPSIKGVWGAQSSGANIVSFNLDAFRSFGKKKGLNAPVGQKTTFAYTTALNTLLAKGSRQRIQVGDASTVFWAREQHEFEDDFSLFLGEPDKGREPDYGPLRSLLSAVRTGIPPGEDTTPFYVLGLAPNASRIAIRFWYEGSVRDLKEKIAQHFEDTDIIRAPHDREFLSLFQLLVATAAEGKADNIPPNLGGEVARSVLNGSVYPRTLLAGAIRRCKAEQKVNRVRAALIKAFLVREARIRKSKIKEVGKMLDTSNDNIGYVLGRLFAVLERIQEQAHSGLNKTIRDTYFSAATSSPLVIFKRLQELAVHHLAKIRNSGKSTVWLDKLMGEVMGKIPASGIPATLVLEDQGRFAVGYYHQRQDFFNTSKNSEEGE</sequence>
<evidence type="ECO:0000313" key="2">
    <source>
        <dbReference type="Proteomes" id="UP001063350"/>
    </source>
</evidence>
<dbReference type="KEGG" id="ddu:GF1_28760"/>
<evidence type="ECO:0000313" key="1">
    <source>
        <dbReference type="EMBL" id="BCO10500.1"/>
    </source>
</evidence>
<keyword evidence="2" id="KW-1185">Reference proteome</keyword>
<name>A0A915U412_9BACT</name>
<protein>
    <submittedName>
        <fullName evidence="1">Type I-C CRISPR-associated protein Cas8c/Csd1</fullName>
    </submittedName>
</protein>
<accession>A0A915U412</accession>